<organism evidence="2 3">
    <name type="scientific">Kribbella qitaiheensis</name>
    <dbReference type="NCBI Taxonomy" id="1544730"/>
    <lineage>
        <taxon>Bacteria</taxon>
        <taxon>Bacillati</taxon>
        <taxon>Actinomycetota</taxon>
        <taxon>Actinomycetes</taxon>
        <taxon>Propionibacteriales</taxon>
        <taxon>Kribbellaceae</taxon>
        <taxon>Kribbella</taxon>
    </lineage>
</organism>
<evidence type="ECO:0000256" key="1">
    <source>
        <dbReference type="SAM" id="Phobius"/>
    </source>
</evidence>
<gene>
    <name evidence="2" type="ORF">F1D05_05160</name>
</gene>
<dbReference type="AlphaFoldDB" id="A0A7G6WTV7"/>
<keyword evidence="1" id="KW-0472">Membrane</keyword>
<reference evidence="3" key="1">
    <citation type="submission" date="2019-09" db="EMBL/GenBank/DDBJ databases">
        <title>Antimicrobial potential of Antarctic Bacteria.</title>
        <authorList>
            <person name="Benaud N."/>
            <person name="Edwards R.J."/>
            <person name="Ferrari B.C."/>
        </authorList>
    </citation>
    <scope>NUCLEOTIDE SEQUENCE [LARGE SCALE GENOMIC DNA]</scope>
    <source>
        <strain evidence="3">SPB151</strain>
    </source>
</reference>
<proteinExistence type="predicted"/>
<dbReference type="EMBL" id="CP043661">
    <property type="protein sequence ID" value="QNE17422.1"/>
    <property type="molecule type" value="Genomic_DNA"/>
</dbReference>
<accession>A0A7G6WTV7</accession>
<dbReference type="Proteomes" id="UP000515563">
    <property type="component" value="Chromosome"/>
</dbReference>
<feature type="transmembrane region" description="Helical" evidence="1">
    <location>
        <begin position="32"/>
        <end position="53"/>
    </location>
</feature>
<keyword evidence="1" id="KW-0812">Transmembrane</keyword>
<keyword evidence="1" id="KW-1133">Transmembrane helix</keyword>
<name>A0A7G6WTV7_9ACTN</name>
<protein>
    <submittedName>
        <fullName evidence="2">Uncharacterized protein</fullName>
    </submittedName>
</protein>
<evidence type="ECO:0000313" key="3">
    <source>
        <dbReference type="Proteomes" id="UP000515563"/>
    </source>
</evidence>
<dbReference type="RefSeq" id="WP_185449869.1">
    <property type="nucleotide sequence ID" value="NZ_CP043661.1"/>
</dbReference>
<keyword evidence="3" id="KW-1185">Reference proteome</keyword>
<reference evidence="2 3" key="2">
    <citation type="journal article" date="2020" name="Microbiol. Resour. Announc.">
        <title>Antarctic desert soil bacteria exhibit high novel natural product potential, evaluated through long-read genome sequencing and comparative genomics.</title>
        <authorList>
            <person name="Benaud N."/>
            <person name="Edwards R.J."/>
            <person name="Amos T.G."/>
            <person name="D'Agostino P.M."/>
            <person name="Gutierrez-Chavez C."/>
            <person name="Montgomery K."/>
            <person name="Nicetic I."/>
            <person name="Ferrari B.C."/>
        </authorList>
    </citation>
    <scope>NUCLEOTIDE SEQUENCE [LARGE SCALE GENOMIC DNA]</scope>
    <source>
        <strain evidence="2 3">SPB151</strain>
    </source>
</reference>
<dbReference type="KEGG" id="kqi:F1D05_05160"/>
<evidence type="ECO:0000313" key="2">
    <source>
        <dbReference type="EMBL" id="QNE17422.1"/>
    </source>
</evidence>
<sequence>MNPLRTLTPQCTRPAFVHLSNGPFVADGGWELVVVLGLFSLVLAAVGAGRFSLDSALTRTTRRATVPA</sequence>